<protein>
    <recommendedName>
        <fullName evidence="1">Fido domain-containing protein</fullName>
    </recommendedName>
</protein>
<dbReference type="AlphaFoldDB" id="A0A967BG36"/>
<dbReference type="Gene3D" id="1.20.120.1870">
    <property type="entry name" value="Fic/DOC protein, Fido domain"/>
    <property type="match status" value="1"/>
</dbReference>
<feature type="domain" description="Fido" evidence="1">
    <location>
        <begin position="1"/>
        <end position="128"/>
    </location>
</feature>
<dbReference type="Pfam" id="PF02661">
    <property type="entry name" value="Fic"/>
    <property type="match status" value="1"/>
</dbReference>
<dbReference type="RefSeq" id="WP_167199854.1">
    <property type="nucleotide sequence ID" value="NZ_JAAORB010000049.1"/>
</dbReference>
<dbReference type="PROSITE" id="PS51459">
    <property type="entry name" value="FIDO"/>
    <property type="match status" value="1"/>
</dbReference>
<evidence type="ECO:0000313" key="3">
    <source>
        <dbReference type="Proteomes" id="UP000639775"/>
    </source>
</evidence>
<dbReference type="InterPro" id="IPR053737">
    <property type="entry name" value="Type_II_TA_Toxin"/>
</dbReference>
<reference evidence="2" key="1">
    <citation type="submission" date="2020-03" db="EMBL/GenBank/DDBJ databases">
        <title>Roseovarius gahaiensis sp. nov., isolated from Gahai Saline Lake, China.</title>
        <authorList>
            <person name="Sun X."/>
        </authorList>
    </citation>
    <scope>NUCLEOTIDE SEQUENCE</scope>
    <source>
        <strain evidence="2">GH877</strain>
    </source>
</reference>
<dbReference type="PANTHER" id="PTHR39426">
    <property type="entry name" value="HOMOLOGY TO DEATH-ON-CURING PROTEIN OF PHAGE P1"/>
    <property type="match status" value="1"/>
</dbReference>
<evidence type="ECO:0000313" key="2">
    <source>
        <dbReference type="EMBL" id="NHQ75824.1"/>
    </source>
</evidence>
<gene>
    <name evidence="2" type="ORF">HAT86_15335</name>
</gene>
<sequence>MIAAGNGYAWPNADAILDETSAFMETMGHRMVLNDRNAFEAGLERASAAAEYQPEAKLAYLAALMYDGIATRHALMDGNKRAGAIAALTFIVVNGSFLDVSENELEAKLRARVAGQLSINDLAGYFEANIYPDIE</sequence>
<dbReference type="GO" id="GO:0016301">
    <property type="term" value="F:kinase activity"/>
    <property type="evidence" value="ECO:0007669"/>
    <property type="project" value="InterPro"/>
</dbReference>
<dbReference type="InterPro" id="IPR003812">
    <property type="entry name" value="Fido"/>
</dbReference>
<name>A0A967BG36_9RHOB</name>
<dbReference type="EMBL" id="JAAORB010000049">
    <property type="protein sequence ID" value="NHQ75824.1"/>
    <property type="molecule type" value="Genomic_DNA"/>
</dbReference>
<organism evidence="2 3">
    <name type="scientific">Roseovarius gahaiensis</name>
    <dbReference type="NCBI Taxonomy" id="2716691"/>
    <lineage>
        <taxon>Bacteria</taxon>
        <taxon>Pseudomonadati</taxon>
        <taxon>Pseudomonadota</taxon>
        <taxon>Alphaproteobacteria</taxon>
        <taxon>Rhodobacterales</taxon>
        <taxon>Roseobacteraceae</taxon>
        <taxon>Roseovarius</taxon>
    </lineage>
</organism>
<evidence type="ECO:0000259" key="1">
    <source>
        <dbReference type="PROSITE" id="PS51459"/>
    </source>
</evidence>
<dbReference type="PANTHER" id="PTHR39426:SF1">
    <property type="entry name" value="HOMOLOGY TO DEATH-ON-CURING PROTEIN OF PHAGE P1"/>
    <property type="match status" value="1"/>
</dbReference>
<accession>A0A967BG36</accession>
<proteinExistence type="predicted"/>
<dbReference type="InterPro" id="IPR006440">
    <property type="entry name" value="Doc"/>
</dbReference>
<keyword evidence="3" id="KW-1185">Reference proteome</keyword>
<dbReference type="Proteomes" id="UP000639775">
    <property type="component" value="Unassembled WGS sequence"/>
</dbReference>
<comment type="caution">
    <text evidence="2">The sequence shown here is derived from an EMBL/GenBank/DDBJ whole genome shotgun (WGS) entry which is preliminary data.</text>
</comment>